<evidence type="ECO:0000256" key="6">
    <source>
        <dbReference type="ARBA" id="ARBA00023065"/>
    </source>
</evidence>
<evidence type="ECO:0000256" key="7">
    <source>
        <dbReference type="ARBA" id="ARBA00023136"/>
    </source>
</evidence>
<feature type="region of interest" description="Disordered" evidence="9">
    <location>
        <begin position="137"/>
        <end position="209"/>
    </location>
</feature>
<feature type="transmembrane region" description="Helical" evidence="8">
    <location>
        <begin position="276"/>
        <end position="301"/>
    </location>
</feature>
<keyword evidence="7 8" id="KW-0472">Membrane</keyword>
<feature type="transmembrane region" description="Helical" evidence="8">
    <location>
        <begin position="20"/>
        <end position="39"/>
    </location>
</feature>
<evidence type="ECO:0000256" key="3">
    <source>
        <dbReference type="ARBA" id="ARBA00022448"/>
    </source>
</evidence>
<gene>
    <name evidence="10" type="primary">Q6IZ77</name>
</gene>
<comment type="similarity">
    <text evidence="2 8">Belongs to the ZIP transporter (TC 2.A.5) family.</text>
</comment>
<evidence type="ECO:0000256" key="5">
    <source>
        <dbReference type="ARBA" id="ARBA00022989"/>
    </source>
</evidence>
<evidence type="ECO:0000256" key="9">
    <source>
        <dbReference type="SAM" id="MobiDB-lite"/>
    </source>
</evidence>
<reference evidence="10" key="1">
    <citation type="submission" date="2019-10" db="EMBL/GenBank/DDBJ databases">
        <authorList>
            <person name="Nor Muhammad N."/>
        </authorList>
    </citation>
    <scope>NUCLEOTIDE SEQUENCE</scope>
</reference>
<keyword evidence="5 8" id="KW-1133">Transmembrane helix</keyword>
<feature type="compositionally biased region" description="Basic and acidic residues" evidence="9">
    <location>
        <begin position="160"/>
        <end position="181"/>
    </location>
</feature>
<keyword evidence="4 8" id="KW-0812">Transmembrane</keyword>
<comment type="subcellular location">
    <subcellularLocation>
        <location evidence="1 8">Membrane</location>
        <topology evidence="1 8">Multi-pass membrane protein</topology>
    </subcellularLocation>
</comment>
<dbReference type="PANTHER" id="PTHR11040:SF32">
    <property type="entry name" value="ZINC-REGULATED TRANSPORTER 1"/>
    <property type="match status" value="1"/>
</dbReference>
<evidence type="ECO:0000256" key="1">
    <source>
        <dbReference type="ARBA" id="ARBA00004141"/>
    </source>
</evidence>
<feature type="transmembrane region" description="Helical" evidence="8">
    <location>
        <begin position="60"/>
        <end position="79"/>
    </location>
</feature>
<evidence type="ECO:0000256" key="4">
    <source>
        <dbReference type="ARBA" id="ARBA00022692"/>
    </source>
</evidence>
<sequence>MSDDECTFTGNSNDKTGIRIASVFIIMATSMCGAAFPVLARRNRWLSARIPQPVFDTAKYFGSGVIIATALIHLLGPAIEELGSPCLDPAWQVYPYPLGICLVSIFSIFIVELVAFRWGTARLARLGIVHDAHGHGLASHAAHGPETDREQQRTATLARSGDEKATVDADSDHDHDHEHGHAHGRQTFPHAHSEKDVERGRDAHHPPGALGDSAAAQIIGIAILEFGVLLHSVLIGLTLAVDQQFTILFVVIIFHQTFEGLGVGSRLAFLRLPPKYNYVAVLGAVMYGLTTPIGIAAGLGVRTTYNANSTTANIVSGVLDSFSSGILLYTGLVELMAHEFLFNTDMLQASNRKLAYALCCMVFGAGIMALLGRWA</sequence>
<name>A0A5K1JWS8_9APHY</name>
<keyword evidence="6 8" id="KW-0406">Ion transport</keyword>
<feature type="transmembrane region" description="Helical" evidence="8">
    <location>
        <begin position="94"/>
        <end position="116"/>
    </location>
</feature>
<dbReference type="PANTHER" id="PTHR11040">
    <property type="entry name" value="ZINC/IRON TRANSPORTER"/>
    <property type="match status" value="1"/>
</dbReference>
<feature type="transmembrane region" description="Helical" evidence="8">
    <location>
        <begin position="218"/>
        <end position="241"/>
    </location>
</feature>
<dbReference type="GO" id="GO:0005886">
    <property type="term" value="C:plasma membrane"/>
    <property type="evidence" value="ECO:0007669"/>
    <property type="project" value="TreeGrafter"/>
</dbReference>
<organism evidence="10">
    <name type="scientific">Ganoderma boninense</name>
    <dbReference type="NCBI Taxonomy" id="34458"/>
    <lineage>
        <taxon>Eukaryota</taxon>
        <taxon>Fungi</taxon>
        <taxon>Dikarya</taxon>
        <taxon>Basidiomycota</taxon>
        <taxon>Agaricomycotina</taxon>
        <taxon>Agaricomycetes</taxon>
        <taxon>Polyporales</taxon>
        <taxon>Polyporaceae</taxon>
        <taxon>Ganoderma</taxon>
    </lineage>
</organism>
<dbReference type="GO" id="GO:0005385">
    <property type="term" value="F:zinc ion transmembrane transporter activity"/>
    <property type="evidence" value="ECO:0007669"/>
    <property type="project" value="InterPro"/>
</dbReference>
<evidence type="ECO:0000256" key="8">
    <source>
        <dbReference type="RuleBase" id="RU362088"/>
    </source>
</evidence>
<dbReference type="InterPro" id="IPR004698">
    <property type="entry name" value="Zn/Fe_permease_fun/pln"/>
</dbReference>
<dbReference type="NCBIfam" id="TIGR00820">
    <property type="entry name" value="zip"/>
    <property type="match status" value="1"/>
</dbReference>
<accession>A0A5K1JWS8</accession>
<keyword evidence="3 8" id="KW-0813">Transport</keyword>
<feature type="compositionally biased region" description="Basic and acidic residues" evidence="9">
    <location>
        <begin position="191"/>
        <end position="205"/>
    </location>
</feature>
<dbReference type="Pfam" id="PF02535">
    <property type="entry name" value="Zip"/>
    <property type="match status" value="1"/>
</dbReference>
<evidence type="ECO:0000256" key="2">
    <source>
        <dbReference type="ARBA" id="ARBA00006939"/>
    </source>
</evidence>
<feature type="transmembrane region" description="Helical" evidence="8">
    <location>
        <begin position="247"/>
        <end position="269"/>
    </location>
</feature>
<feature type="transmembrane region" description="Helical" evidence="8">
    <location>
        <begin position="354"/>
        <end position="374"/>
    </location>
</feature>
<evidence type="ECO:0000313" key="10">
    <source>
        <dbReference type="EMBL" id="VWO96467.1"/>
    </source>
</evidence>
<dbReference type="EMBL" id="LR725664">
    <property type="protein sequence ID" value="VWO96467.1"/>
    <property type="molecule type" value="Genomic_DNA"/>
</dbReference>
<protein>
    <submittedName>
        <fullName evidence="10">Membrane zinc transporter</fullName>
    </submittedName>
</protein>
<dbReference type="AlphaFoldDB" id="A0A5K1JWS8"/>
<feature type="compositionally biased region" description="Basic and acidic residues" evidence="9">
    <location>
        <begin position="143"/>
        <end position="152"/>
    </location>
</feature>
<proteinExistence type="inferred from homology"/>
<dbReference type="InterPro" id="IPR003689">
    <property type="entry name" value="ZIP"/>
</dbReference>
<feature type="transmembrane region" description="Helical" evidence="8">
    <location>
        <begin position="321"/>
        <end position="342"/>
    </location>
</feature>